<gene>
    <name evidence="1" type="ORF">LCGC14_0195840</name>
</gene>
<sequence length="164" mass="19421">MGRLLDGKILEKRSTLEFDEGSDAYIYPPRWCPLLNKNINSIKNALADYGWSVLQMRDIDFKEMSTQFRSQRIEEKTVIGERFGSKNLEKYKGTTRLESILDVWVPEENKICFINPSYLVGRDGKLVNIYKKYATEKERYTRFYNDYIRDLAETDWIITADYND</sequence>
<name>A0A0F9X4H6_9ZZZZ</name>
<dbReference type="EMBL" id="LAZR01000084">
    <property type="protein sequence ID" value="KKN93751.1"/>
    <property type="molecule type" value="Genomic_DNA"/>
</dbReference>
<comment type="caution">
    <text evidence="1">The sequence shown here is derived from an EMBL/GenBank/DDBJ whole genome shotgun (WGS) entry which is preliminary data.</text>
</comment>
<evidence type="ECO:0000313" key="1">
    <source>
        <dbReference type="EMBL" id="KKN93751.1"/>
    </source>
</evidence>
<proteinExistence type="predicted"/>
<organism evidence="1">
    <name type="scientific">marine sediment metagenome</name>
    <dbReference type="NCBI Taxonomy" id="412755"/>
    <lineage>
        <taxon>unclassified sequences</taxon>
        <taxon>metagenomes</taxon>
        <taxon>ecological metagenomes</taxon>
    </lineage>
</organism>
<reference evidence="1" key="1">
    <citation type="journal article" date="2015" name="Nature">
        <title>Complex archaea that bridge the gap between prokaryotes and eukaryotes.</title>
        <authorList>
            <person name="Spang A."/>
            <person name="Saw J.H."/>
            <person name="Jorgensen S.L."/>
            <person name="Zaremba-Niedzwiedzka K."/>
            <person name="Martijn J."/>
            <person name="Lind A.E."/>
            <person name="van Eijk R."/>
            <person name="Schleper C."/>
            <person name="Guy L."/>
            <person name="Ettema T.J."/>
        </authorList>
    </citation>
    <scope>NUCLEOTIDE SEQUENCE</scope>
</reference>
<accession>A0A0F9X4H6</accession>
<dbReference type="AlphaFoldDB" id="A0A0F9X4H6"/>
<protein>
    <submittedName>
        <fullName evidence="1">Uncharacterized protein</fullName>
    </submittedName>
</protein>